<protein>
    <submittedName>
        <fullName evidence="2">DUF3747 domain-containing protein</fullName>
    </submittedName>
</protein>
<comment type="caution">
    <text evidence="2">The sequence shown here is derived from an EMBL/GenBank/DDBJ whole genome shotgun (WGS) entry which is preliminary data.</text>
</comment>
<evidence type="ECO:0000313" key="3">
    <source>
        <dbReference type="Proteomes" id="UP001154265"/>
    </source>
</evidence>
<organism evidence="2 3">
    <name type="scientific">Candidatus Synechococcus calcipolaris G9</name>
    <dbReference type="NCBI Taxonomy" id="1497997"/>
    <lineage>
        <taxon>Bacteria</taxon>
        <taxon>Bacillati</taxon>
        <taxon>Cyanobacteriota</taxon>
        <taxon>Cyanophyceae</taxon>
        <taxon>Synechococcales</taxon>
        <taxon>Synechococcaceae</taxon>
        <taxon>Synechococcus</taxon>
    </lineage>
</organism>
<gene>
    <name evidence="2" type="ORF">L3556_15000</name>
</gene>
<feature type="region of interest" description="Disordered" evidence="1">
    <location>
        <begin position="233"/>
        <end position="278"/>
    </location>
</feature>
<dbReference type="RefSeq" id="WP_277868149.1">
    <property type="nucleotide sequence ID" value="NZ_JAKKUT010000008.1"/>
</dbReference>
<reference evidence="2" key="1">
    <citation type="journal article" date="2022" name="Genome Biol. Evol.">
        <title>A New Gene Family Diagnostic for Intracellular Biomineralization of Amorphous Ca Carbonates by Cyanobacteria.</title>
        <authorList>
            <person name="Benzerara K."/>
            <person name="Duprat E."/>
            <person name="Bitard-Feildel T."/>
            <person name="Caumes G."/>
            <person name="Cassier-Chauvat C."/>
            <person name="Chauvat F."/>
            <person name="Dezi M."/>
            <person name="Diop S.I."/>
            <person name="Gaschignard G."/>
            <person name="Gorgen S."/>
            <person name="Gugger M."/>
            <person name="Lopez-Garcia P."/>
            <person name="Millet M."/>
            <person name="Skouri-Panet F."/>
            <person name="Moreira D."/>
            <person name="Callebaut I."/>
        </authorList>
    </citation>
    <scope>NUCLEOTIDE SEQUENCE</scope>
    <source>
        <strain evidence="2">G9</strain>
    </source>
</reference>
<dbReference type="InterPro" id="IPR022222">
    <property type="entry name" value="DUF3747"/>
</dbReference>
<dbReference type="EMBL" id="JAKKUT010000008">
    <property type="protein sequence ID" value="MDG2992226.1"/>
    <property type="molecule type" value="Genomic_DNA"/>
</dbReference>
<proteinExistence type="predicted"/>
<sequence length="278" mass="30351">MKSFLQFGMGILAATLLGATLNEPASASLFEHHEVEQTKYAAIAMPLARGGYRLLVVEQISDQRQCWAENGSAPVIIDPLLATFDFTGICGRSTDSNGYSIRVAQQDLGLQYSLRVEQRGNELYLVGASNRGGETMVIGRTYGMVDGQFHKFILEPTWRFARRGYEGRVLGHVYFKNDSWEAATGSQPEPIAAPMAQPEIPSAVEPSSVEETVTVEVETQGADVNVQVVETENVDSATSVPTQPTSIIVPPPEETTVPPMEQTSTSPQSIRSLSQRMR</sequence>
<dbReference type="Proteomes" id="UP001154265">
    <property type="component" value="Unassembled WGS sequence"/>
</dbReference>
<feature type="compositionally biased region" description="Polar residues" evidence="1">
    <location>
        <begin position="233"/>
        <end position="246"/>
    </location>
</feature>
<evidence type="ECO:0000313" key="2">
    <source>
        <dbReference type="EMBL" id="MDG2992226.1"/>
    </source>
</evidence>
<evidence type="ECO:0000256" key="1">
    <source>
        <dbReference type="SAM" id="MobiDB-lite"/>
    </source>
</evidence>
<feature type="compositionally biased region" description="Polar residues" evidence="1">
    <location>
        <begin position="261"/>
        <end position="278"/>
    </location>
</feature>
<reference evidence="2" key="2">
    <citation type="submission" date="2022-01" db="EMBL/GenBank/DDBJ databases">
        <authorList>
            <person name="Zivanovic Y."/>
            <person name="Moreira D."/>
            <person name="Lopez-Garcia P."/>
        </authorList>
    </citation>
    <scope>NUCLEOTIDE SEQUENCE</scope>
    <source>
        <strain evidence="2">G9</strain>
    </source>
</reference>
<dbReference type="Pfam" id="PF12565">
    <property type="entry name" value="DUF3747"/>
    <property type="match status" value="1"/>
</dbReference>
<accession>A0ABT6F2X5</accession>
<name>A0ABT6F2X5_9SYNE</name>
<keyword evidence="3" id="KW-1185">Reference proteome</keyword>